<gene>
    <name evidence="2" type="ORF">SAMN05444170_0833</name>
</gene>
<dbReference type="Proteomes" id="UP000184096">
    <property type="component" value="Chromosome I"/>
</dbReference>
<protein>
    <submittedName>
        <fullName evidence="2">Uncharacterized protein</fullName>
    </submittedName>
</protein>
<evidence type="ECO:0000313" key="3">
    <source>
        <dbReference type="Proteomes" id="UP000184096"/>
    </source>
</evidence>
<dbReference type="EMBL" id="LT670849">
    <property type="protein sequence ID" value="SHN66006.1"/>
    <property type="molecule type" value="Genomic_DNA"/>
</dbReference>
<feature type="compositionally biased region" description="Basic and acidic residues" evidence="1">
    <location>
        <begin position="128"/>
        <end position="141"/>
    </location>
</feature>
<feature type="region of interest" description="Disordered" evidence="1">
    <location>
        <begin position="117"/>
        <end position="156"/>
    </location>
</feature>
<reference evidence="3" key="1">
    <citation type="submission" date="2016-11" db="EMBL/GenBank/DDBJ databases">
        <authorList>
            <person name="Varghese N."/>
            <person name="Submissions S."/>
        </authorList>
    </citation>
    <scope>NUCLEOTIDE SEQUENCE [LARGE SCALE GENOMIC DNA]</scope>
    <source>
        <strain evidence="3">GAS401</strain>
    </source>
</reference>
<organism evidence="2 3">
    <name type="scientific">Bradyrhizobium erythrophlei</name>
    <dbReference type="NCBI Taxonomy" id="1437360"/>
    <lineage>
        <taxon>Bacteria</taxon>
        <taxon>Pseudomonadati</taxon>
        <taxon>Pseudomonadota</taxon>
        <taxon>Alphaproteobacteria</taxon>
        <taxon>Hyphomicrobiales</taxon>
        <taxon>Nitrobacteraceae</taxon>
        <taxon>Bradyrhizobium</taxon>
    </lineage>
</organism>
<accession>A0A1M7T5M5</accession>
<sequence length="156" mass="17776">MAVTLSRRAYEHARELINDGRFVFDERDAWSEHRPSAQQENEFIRLHGFVEYGRWYLGINDEKPEQTKGHYEFPYGDFSKVHRCGVVSAESRAGQYQHYDIESAVAHLHGMLDARKGAPAAKHAQPLPEERRAGPDIRRGDTIAVSAVHGPEHQAE</sequence>
<dbReference type="RefSeq" id="WP_072816814.1">
    <property type="nucleotide sequence ID" value="NZ_LT670849.1"/>
</dbReference>
<evidence type="ECO:0000256" key="1">
    <source>
        <dbReference type="SAM" id="MobiDB-lite"/>
    </source>
</evidence>
<name>A0A1M7T5M5_9BRAD</name>
<proteinExistence type="predicted"/>
<dbReference type="AlphaFoldDB" id="A0A1M7T5M5"/>
<keyword evidence="3" id="KW-1185">Reference proteome</keyword>
<evidence type="ECO:0000313" key="2">
    <source>
        <dbReference type="EMBL" id="SHN66006.1"/>
    </source>
</evidence>